<name>A0A7W9L9M5_9ACTN</name>
<reference evidence="1 2" key="1">
    <citation type="submission" date="2020-08" db="EMBL/GenBank/DDBJ databases">
        <title>Sequencing the genomes of 1000 actinobacteria strains.</title>
        <authorList>
            <person name="Klenk H.-P."/>
        </authorList>
    </citation>
    <scope>NUCLEOTIDE SEQUENCE [LARGE SCALE GENOMIC DNA]</scope>
    <source>
        <strain evidence="1 2">DSM 45507</strain>
    </source>
</reference>
<dbReference type="AlphaFoldDB" id="A0A7W9L9M5"/>
<gene>
    <name evidence="1" type="ORF">HD596_002525</name>
</gene>
<accession>A0A7W9L9M5</accession>
<keyword evidence="2" id="KW-1185">Reference proteome</keyword>
<protein>
    <submittedName>
        <fullName evidence="1">Uncharacterized protein</fullName>
    </submittedName>
</protein>
<dbReference type="EMBL" id="JACHMB010000001">
    <property type="protein sequence ID" value="MBB5775769.1"/>
    <property type="molecule type" value="Genomic_DNA"/>
</dbReference>
<sequence length="33" mass="3810">MTDPPQGRRTLARFLRIAPQDHPAAARIRDLLR</sequence>
<evidence type="ECO:0000313" key="2">
    <source>
        <dbReference type="Proteomes" id="UP000579153"/>
    </source>
</evidence>
<evidence type="ECO:0000313" key="1">
    <source>
        <dbReference type="EMBL" id="MBB5775769.1"/>
    </source>
</evidence>
<proteinExistence type="predicted"/>
<organism evidence="1 2">
    <name type="scientific">Nonomuraea jabiensis</name>
    <dbReference type="NCBI Taxonomy" id="882448"/>
    <lineage>
        <taxon>Bacteria</taxon>
        <taxon>Bacillati</taxon>
        <taxon>Actinomycetota</taxon>
        <taxon>Actinomycetes</taxon>
        <taxon>Streptosporangiales</taxon>
        <taxon>Streptosporangiaceae</taxon>
        <taxon>Nonomuraea</taxon>
    </lineage>
</organism>
<dbReference type="Proteomes" id="UP000579153">
    <property type="component" value="Unassembled WGS sequence"/>
</dbReference>
<comment type="caution">
    <text evidence="1">The sequence shown here is derived from an EMBL/GenBank/DDBJ whole genome shotgun (WGS) entry which is preliminary data.</text>
</comment>